<dbReference type="Gene3D" id="1.10.10.10">
    <property type="entry name" value="Winged helix-like DNA-binding domain superfamily/Winged helix DNA-binding domain"/>
    <property type="match status" value="1"/>
</dbReference>
<dbReference type="Pfam" id="PF04542">
    <property type="entry name" value="Sigma70_r2"/>
    <property type="match status" value="1"/>
</dbReference>
<dbReference type="Pfam" id="PF08281">
    <property type="entry name" value="Sigma70_r4_2"/>
    <property type="match status" value="1"/>
</dbReference>
<dbReference type="SUPFAM" id="SSF88659">
    <property type="entry name" value="Sigma3 and sigma4 domains of RNA polymerase sigma factors"/>
    <property type="match status" value="1"/>
</dbReference>
<dbReference type="GO" id="GO:0016987">
    <property type="term" value="F:sigma factor activity"/>
    <property type="evidence" value="ECO:0007669"/>
    <property type="project" value="UniProtKB-KW"/>
</dbReference>
<dbReference type="GO" id="GO:0003677">
    <property type="term" value="F:DNA binding"/>
    <property type="evidence" value="ECO:0007669"/>
    <property type="project" value="InterPro"/>
</dbReference>
<reference evidence="7 8" key="1">
    <citation type="submission" date="2020-08" db="EMBL/GenBank/DDBJ databases">
        <title>Edaphobacter telluris sp. nov. and Acidobacterium dinghuensis sp. nov., two acidobacteria isolated from forest soil.</title>
        <authorList>
            <person name="Fu J."/>
            <person name="Qiu L."/>
        </authorList>
    </citation>
    <scope>NUCLEOTIDE SEQUENCE [LARGE SCALE GENOMIC DNA]</scope>
    <source>
        <strain evidence="7">4Y35</strain>
    </source>
</reference>
<dbReference type="NCBIfam" id="TIGR02937">
    <property type="entry name" value="sigma70-ECF"/>
    <property type="match status" value="1"/>
</dbReference>
<evidence type="ECO:0000259" key="5">
    <source>
        <dbReference type="Pfam" id="PF04542"/>
    </source>
</evidence>
<comment type="similarity">
    <text evidence="1">Belongs to the sigma-70 factor family. ECF subfamily.</text>
</comment>
<keyword evidence="3" id="KW-0731">Sigma factor</keyword>
<dbReference type="InterPro" id="IPR013324">
    <property type="entry name" value="RNA_pol_sigma_r3/r4-like"/>
</dbReference>
<dbReference type="EMBL" id="CP060394">
    <property type="protein sequence ID" value="QNI34059.1"/>
    <property type="molecule type" value="Genomic_DNA"/>
</dbReference>
<dbReference type="InterPro" id="IPR036388">
    <property type="entry name" value="WH-like_DNA-bd_sf"/>
</dbReference>
<keyword evidence="2" id="KW-0805">Transcription regulation</keyword>
<keyword evidence="8" id="KW-1185">Reference proteome</keyword>
<protein>
    <submittedName>
        <fullName evidence="7">Sigma-70 family RNA polymerase sigma factor</fullName>
    </submittedName>
</protein>
<dbReference type="PANTHER" id="PTHR43133:SF62">
    <property type="entry name" value="RNA POLYMERASE SIGMA FACTOR SIGZ"/>
    <property type="match status" value="1"/>
</dbReference>
<evidence type="ECO:0000256" key="4">
    <source>
        <dbReference type="ARBA" id="ARBA00023163"/>
    </source>
</evidence>
<dbReference type="KEGG" id="adin:H7849_09215"/>
<organism evidence="7 8">
    <name type="scientific">Alloacidobacterium dinghuense</name>
    <dbReference type="NCBI Taxonomy" id="2763107"/>
    <lineage>
        <taxon>Bacteria</taxon>
        <taxon>Pseudomonadati</taxon>
        <taxon>Acidobacteriota</taxon>
        <taxon>Terriglobia</taxon>
        <taxon>Terriglobales</taxon>
        <taxon>Acidobacteriaceae</taxon>
        <taxon>Alloacidobacterium</taxon>
    </lineage>
</organism>
<sequence>MKDSGTQGPADSELLKRISQRDETAMASLFDRYARIVYSVALRVLHDPAEAEDVMQEVLMQVWRGAPSFIVGRGSLGGWLTVVARNRAIDALRRRHPSDPVDEVMLPASVDLASEAERNTLMAKLRTIMHELPVEQQKSVEMAFFEGLTHSEIAEKTGNPLGTVKTRIRLALISLRKALQA</sequence>
<dbReference type="InterPro" id="IPR014284">
    <property type="entry name" value="RNA_pol_sigma-70_dom"/>
</dbReference>
<evidence type="ECO:0000256" key="3">
    <source>
        <dbReference type="ARBA" id="ARBA00023082"/>
    </source>
</evidence>
<dbReference type="InterPro" id="IPR039425">
    <property type="entry name" value="RNA_pol_sigma-70-like"/>
</dbReference>
<gene>
    <name evidence="7" type="ORF">H7849_09215</name>
</gene>
<dbReference type="InterPro" id="IPR007627">
    <property type="entry name" value="RNA_pol_sigma70_r2"/>
</dbReference>
<dbReference type="InterPro" id="IPR013249">
    <property type="entry name" value="RNA_pol_sigma70_r4_t2"/>
</dbReference>
<evidence type="ECO:0000256" key="2">
    <source>
        <dbReference type="ARBA" id="ARBA00023015"/>
    </source>
</evidence>
<feature type="domain" description="RNA polymerase sigma factor 70 region 4 type 2" evidence="6">
    <location>
        <begin position="124"/>
        <end position="172"/>
    </location>
</feature>
<accession>A0A7G8BND9</accession>
<dbReference type="PANTHER" id="PTHR43133">
    <property type="entry name" value="RNA POLYMERASE ECF-TYPE SIGMA FACTO"/>
    <property type="match status" value="1"/>
</dbReference>
<keyword evidence="4" id="KW-0804">Transcription</keyword>
<dbReference type="AlphaFoldDB" id="A0A7G8BND9"/>
<dbReference type="InterPro" id="IPR013325">
    <property type="entry name" value="RNA_pol_sigma_r2"/>
</dbReference>
<dbReference type="GO" id="GO:0006352">
    <property type="term" value="P:DNA-templated transcription initiation"/>
    <property type="evidence" value="ECO:0007669"/>
    <property type="project" value="InterPro"/>
</dbReference>
<evidence type="ECO:0000259" key="6">
    <source>
        <dbReference type="Pfam" id="PF08281"/>
    </source>
</evidence>
<evidence type="ECO:0000256" key="1">
    <source>
        <dbReference type="ARBA" id="ARBA00010641"/>
    </source>
</evidence>
<dbReference type="RefSeq" id="WP_186745905.1">
    <property type="nucleotide sequence ID" value="NZ_CP060394.1"/>
</dbReference>
<dbReference type="CDD" id="cd06171">
    <property type="entry name" value="Sigma70_r4"/>
    <property type="match status" value="1"/>
</dbReference>
<feature type="domain" description="RNA polymerase sigma-70 region 2" evidence="5">
    <location>
        <begin position="29"/>
        <end position="95"/>
    </location>
</feature>
<proteinExistence type="inferred from homology"/>
<name>A0A7G8BND9_9BACT</name>
<evidence type="ECO:0000313" key="7">
    <source>
        <dbReference type="EMBL" id="QNI34059.1"/>
    </source>
</evidence>
<dbReference type="Gene3D" id="1.10.1740.10">
    <property type="match status" value="1"/>
</dbReference>
<dbReference type="Proteomes" id="UP000515312">
    <property type="component" value="Chromosome"/>
</dbReference>
<dbReference type="SUPFAM" id="SSF88946">
    <property type="entry name" value="Sigma2 domain of RNA polymerase sigma factors"/>
    <property type="match status" value="1"/>
</dbReference>
<evidence type="ECO:0000313" key="8">
    <source>
        <dbReference type="Proteomes" id="UP000515312"/>
    </source>
</evidence>